<protein>
    <submittedName>
        <fullName evidence="1">Uncharacterized protein</fullName>
    </submittedName>
</protein>
<dbReference type="EMBL" id="CP040330">
    <property type="protein sequence ID" value="QCS44279.1"/>
    <property type="molecule type" value="Genomic_DNA"/>
</dbReference>
<dbReference type="AlphaFoldDB" id="A0A4P8WL46"/>
<name>A0A4P8WL46_9EURY</name>
<sequence length="52" mass="6028">MNYVIGVHGTEFTNTTFTDSTATLYFSGAGIYNFYYFTYQQLGFDYDFFISS</sequence>
<reference evidence="2" key="1">
    <citation type="submission" date="2019-05" db="EMBL/GenBank/DDBJ databases">
        <title>Genome sequence and methylation pattern of the halophilic Archaeon Natrinema versiforme BOL5-4.</title>
        <authorList>
            <person name="DasSarma P."/>
            <person name="Anton B.P."/>
            <person name="DasSarma S.L."/>
            <person name="Martinez F.L."/>
            <person name="Guzman D."/>
            <person name="Roberts R.J."/>
            <person name="DasSarma S."/>
        </authorList>
    </citation>
    <scope>NUCLEOTIDE SEQUENCE [LARGE SCALE GENOMIC DNA]</scope>
    <source>
        <strain evidence="2">BOL5-4</strain>
    </source>
</reference>
<organism evidence="1 2">
    <name type="scientific">Natrinema versiforme</name>
    <dbReference type="NCBI Taxonomy" id="88724"/>
    <lineage>
        <taxon>Archaea</taxon>
        <taxon>Methanobacteriati</taxon>
        <taxon>Methanobacteriota</taxon>
        <taxon>Stenosarchaea group</taxon>
        <taxon>Halobacteria</taxon>
        <taxon>Halobacteriales</taxon>
        <taxon>Natrialbaceae</taxon>
        <taxon>Natrinema</taxon>
    </lineage>
</organism>
<accession>A0A4P8WL46</accession>
<gene>
    <name evidence="1" type="ORF">FEJ81_06420</name>
</gene>
<dbReference type="KEGG" id="nvr:FEJ81_06420"/>
<proteinExistence type="predicted"/>
<dbReference type="Proteomes" id="UP000302218">
    <property type="component" value="Chromosome"/>
</dbReference>
<evidence type="ECO:0000313" key="2">
    <source>
        <dbReference type="Proteomes" id="UP000302218"/>
    </source>
</evidence>
<evidence type="ECO:0000313" key="1">
    <source>
        <dbReference type="EMBL" id="QCS44279.1"/>
    </source>
</evidence>